<comment type="caution">
    <text evidence="3">The sequence shown here is derived from an EMBL/GenBank/DDBJ whole genome shotgun (WGS) entry which is preliminary data.</text>
</comment>
<evidence type="ECO:0000259" key="2">
    <source>
        <dbReference type="PROSITE" id="PS50883"/>
    </source>
</evidence>
<dbReference type="Proteomes" id="UP000006201">
    <property type="component" value="Unassembled WGS sequence"/>
</dbReference>
<keyword evidence="1" id="KW-0812">Transmembrane</keyword>
<dbReference type="InterPro" id="IPR001633">
    <property type="entry name" value="EAL_dom"/>
</dbReference>
<sequence>MKLCLNRYQSMLFYSLNIFCLLMLFFANQQLHSYLLLHQQIQTNTLLNQAEGLPESAQVELFTARHYQKITSTSSYIINSAPQAATVFTVAGQDFKSPSIFSDYWHIFSLLNVFIFALFGLVQYAVLTNFGGKRILLRQLKLTAKPLSFEKITAKKAAKKNVESPLEPLLNNSLLGLSATKYHLFIIVEWQNAKQINKVQLSAICLQLEHSILGQFSELTNCSLKCLRSGRMTITLGEVCSITLNDFEKNLHQLLVTSSLHYQNLIEPRDIKLGVCNYRVNDYESIDQALVYQLAEAALAISKSNTWQHYCRLLYNQSQTQLLAFSAQDILSIVQNRRYLFLFQPVFSLESGDILQHEALMRIRHKELGLLCAKQFMAFIETDNEQKTLDYEVLAHILKIMANETHFSNVTVNINRASLLDFEHLVALISLIQEAKVGNRVALEISLKDLSGQSLALLRALQLLAQAKIAIVLDNIEREFVYKTQLTQLNVRAIKLDINLIHQLEQSLNKQLVIKKIIRVAKAQGVDVYATGVESKMELDLLKKLGVKGAQGHFFAEPLQQLASFSQV</sequence>
<keyword evidence="1" id="KW-1133">Transmembrane helix</keyword>
<dbReference type="PANTHER" id="PTHR33121">
    <property type="entry name" value="CYCLIC DI-GMP PHOSPHODIESTERASE PDEF"/>
    <property type="match status" value="1"/>
</dbReference>
<keyword evidence="1" id="KW-0472">Membrane</keyword>
<dbReference type="InterPro" id="IPR035919">
    <property type="entry name" value="EAL_sf"/>
</dbReference>
<dbReference type="HOGENOM" id="CLU_036808_0_0_6"/>
<feature type="transmembrane region" description="Helical" evidence="1">
    <location>
        <begin position="104"/>
        <end position="127"/>
    </location>
</feature>
<dbReference type="OrthoDB" id="5894408at2"/>
<dbReference type="GO" id="GO:0071111">
    <property type="term" value="F:cyclic-guanylate-specific phosphodiesterase activity"/>
    <property type="evidence" value="ECO:0007669"/>
    <property type="project" value="InterPro"/>
</dbReference>
<organism evidence="3 4">
    <name type="scientific">Pseudoalteromonas tunicata D2</name>
    <dbReference type="NCBI Taxonomy" id="87626"/>
    <lineage>
        <taxon>Bacteria</taxon>
        <taxon>Pseudomonadati</taxon>
        <taxon>Pseudomonadota</taxon>
        <taxon>Gammaproteobacteria</taxon>
        <taxon>Alteromonadales</taxon>
        <taxon>Pseudoalteromonadaceae</taxon>
        <taxon>Pseudoalteromonas</taxon>
    </lineage>
</organism>
<evidence type="ECO:0000313" key="3">
    <source>
        <dbReference type="EMBL" id="EAR28695.1"/>
    </source>
</evidence>
<dbReference type="EMBL" id="AAOH01000003">
    <property type="protein sequence ID" value="EAR28695.1"/>
    <property type="molecule type" value="Genomic_DNA"/>
</dbReference>
<reference evidence="3 4" key="1">
    <citation type="submission" date="2006-02" db="EMBL/GenBank/DDBJ databases">
        <authorList>
            <person name="Moran M.A."/>
            <person name="Kjelleberg S."/>
            <person name="Egan S."/>
            <person name="Saunders N."/>
            <person name="Thomas T."/>
            <person name="Ferriera S."/>
            <person name="Johnson J."/>
            <person name="Kravitz S."/>
            <person name="Halpern A."/>
            <person name="Remington K."/>
            <person name="Beeson K."/>
            <person name="Tran B."/>
            <person name="Rogers Y.-H."/>
            <person name="Friedman R."/>
            <person name="Venter J.C."/>
        </authorList>
    </citation>
    <scope>NUCLEOTIDE SEQUENCE [LARGE SCALE GENOMIC DNA]</scope>
    <source>
        <strain evidence="3 4">D2</strain>
    </source>
</reference>
<keyword evidence="4" id="KW-1185">Reference proteome</keyword>
<evidence type="ECO:0000256" key="1">
    <source>
        <dbReference type="SAM" id="Phobius"/>
    </source>
</evidence>
<dbReference type="InterPro" id="IPR050706">
    <property type="entry name" value="Cyclic-di-GMP_PDE-like"/>
</dbReference>
<dbReference type="eggNOG" id="COG2200">
    <property type="taxonomic scope" value="Bacteria"/>
</dbReference>
<dbReference type="PROSITE" id="PS50883">
    <property type="entry name" value="EAL"/>
    <property type="match status" value="1"/>
</dbReference>
<name>A4C7Y0_9GAMM</name>
<feature type="domain" description="EAL" evidence="2">
    <location>
        <begin position="323"/>
        <end position="568"/>
    </location>
</feature>
<dbReference type="CDD" id="cd01948">
    <property type="entry name" value="EAL"/>
    <property type="match status" value="1"/>
</dbReference>
<dbReference type="RefSeq" id="WP_009837957.1">
    <property type="nucleotide sequence ID" value="NZ_AAOH01000003.1"/>
</dbReference>
<protein>
    <submittedName>
        <fullName evidence="3">Protein with EAL domain</fullName>
    </submittedName>
</protein>
<accession>A4C7Y0</accession>
<dbReference type="PANTHER" id="PTHR33121:SF70">
    <property type="entry name" value="SIGNALING PROTEIN YKOW"/>
    <property type="match status" value="1"/>
</dbReference>
<proteinExistence type="predicted"/>
<dbReference type="Gene3D" id="3.20.20.450">
    <property type="entry name" value="EAL domain"/>
    <property type="match status" value="1"/>
</dbReference>
<dbReference type="AlphaFoldDB" id="A4C7Y0"/>
<gene>
    <name evidence="3" type="ORF">PTD2_06624</name>
</gene>
<dbReference type="STRING" id="87626.PTD2_06624"/>
<dbReference type="Pfam" id="PF00563">
    <property type="entry name" value="EAL"/>
    <property type="match status" value="1"/>
</dbReference>
<evidence type="ECO:0000313" key="4">
    <source>
        <dbReference type="Proteomes" id="UP000006201"/>
    </source>
</evidence>
<dbReference type="SMART" id="SM00052">
    <property type="entry name" value="EAL"/>
    <property type="match status" value="1"/>
</dbReference>
<feature type="transmembrane region" description="Helical" evidence="1">
    <location>
        <begin position="12"/>
        <end position="31"/>
    </location>
</feature>
<dbReference type="SUPFAM" id="SSF141868">
    <property type="entry name" value="EAL domain-like"/>
    <property type="match status" value="1"/>
</dbReference>